<keyword evidence="3 6" id="KW-0812">Transmembrane</keyword>
<feature type="transmembrane region" description="Helical" evidence="6">
    <location>
        <begin position="163"/>
        <end position="181"/>
    </location>
</feature>
<comment type="similarity">
    <text evidence="2">Belongs to the autoinducer-2 exporter (AI-2E) (TC 2.A.86) family.</text>
</comment>
<evidence type="ECO:0000256" key="3">
    <source>
        <dbReference type="ARBA" id="ARBA00022692"/>
    </source>
</evidence>
<feature type="transmembrane region" description="Helical" evidence="6">
    <location>
        <begin position="65"/>
        <end position="88"/>
    </location>
</feature>
<dbReference type="EMBL" id="JWLZ01000199">
    <property type="protein sequence ID" value="KHT61494.1"/>
    <property type="molecule type" value="Genomic_DNA"/>
</dbReference>
<keyword evidence="4 6" id="KW-1133">Transmembrane helix</keyword>
<evidence type="ECO:0000256" key="1">
    <source>
        <dbReference type="ARBA" id="ARBA00004141"/>
    </source>
</evidence>
<name>A0A0B9FZ67_9GAMM</name>
<dbReference type="PANTHER" id="PTHR21716">
    <property type="entry name" value="TRANSMEMBRANE PROTEIN"/>
    <property type="match status" value="1"/>
</dbReference>
<reference evidence="7 8" key="1">
    <citation type="submission" date="2014-12" db="EMBL/GenBank/DDBJ databases">
        <title>Genome sequencing of Photobacterium gaetbulicola AD005a.</title>
        <authorList>
            <person name="Adrian T.G.S."/>
            <person name="Chan K.G."/>
        </authorList>
    </citation>
    <scope>NUCLEOTIDE SEQUENCE [LARGE SCALE GENOMIC DNA]</scope>
    <source>
        <strain evidence="7 8">AD005a</strain>
    </source>
</reference>
<dbReference type="AlphaFoldDB" id="A0A0B9FZ67"/>
<keyword evidence="5 6" id="KW-0472">Membrane</keyword>
<dbReference type="Proteomes" id="UP000031278">
    <property type="component" value="Unassembled WGS sequence"/>
</dbReference>
<evidence type="ECO:0000313" key="7">
    <source>
        <dbReference type="EMBL" id="KHT61494.1"/>
    </source>
</evidence>
<evidence type="ECO:0000256" key="4">
    <source>
        <dbReference type="ARBA" id="ARBA00022989"/>
    </source>
</evidence>
<feature type="transmembrane region" description="Helical" evidence="6">
    <location>
        <begin position="277"/>
        <end position="294"/>
    </location>
</feature>
<dbReference type="InterPro" id="IPR002549">
    <property type="entry name" value="AI-2E-like"/>
</dbReference>
<dbReference type="GO" id="GO:0016020">
    <property type="term" value="C:membrane"/>
    <property type="evidence" value="ECO:0007669"/>
    <property type="project" value="UniProtKB-SubCell"/>
</dbReference>
<comment type="subcellular location">
    <subcellularLocation>
        <location evidence="1">Membrane</location>
        <topology evidence="1">Multi-pass membrane protein</topology>
    </subcellularLocation>
</comment>
<evidence type="ECO:0000313" key="8">
    <source>
        <dbReference type="Proteomes" id="UP000031278"/>
    </source>
</evidence>
<feature type="transmembrane region" description="Helical" evidence="6">
    <location>
        <begin position="243"/>
        <end position="265"/>
    </location>
</feature>
<comment type="caution">
    <text evidence="7">The sequence shown here is derived from an EMBL/GenBank/DDBJ whole genome shotgun (WGS) entry which is preliminary data.</text>
</comment>
<proteinExistence type="inferred from homology"/>
<feature type="transmembrane region" description="Helical" evidence="6">
    <location>
        <begin position="216"/>
        <end position="237"/>
    </location>
</feature>
<sequence length="361" mass="40006">MPKPFKVESRHWMLIAALALAAYASYTLIEPYIGPIVMAFIISMLYYPLHVKLDRLMPRSPNLSSVLSCTLLTFIIVIPMLVVFSSIIHQGTTFSKESYTWLTSGGVQEVLAHPSVVKLLALIEKYSPFEPLDTQAVIQKVATASSKFGAQLLNASARLLGDATNFLINFMLMLFVLFFLLRDHDKIVQTIRHVLPLSRSQEDAVLNEIEQVAKSAVLGSFLTALAQGFAGGFAMWLAGFQGLFWGSMMAFASLIPVVGTALIWLPASIYLLLIGQWKWALFLIGWGAIVVGSIDNFLRPLLMQGSSGMSTLLIFFSIIGGLHVFGLIGLIYGPIIFAVTLVLFKLYETEFQDFLQHQDHH</sequence>
<evidence type="ECO:0000256" key="6">
    <source>
        <dbReference type="SAM" id="Phobius"/>
    </source>
</evidence>
<feature type="transmembrane region" description="Helical" evidence="6">
    <location>
        <begin position="12"/>
        <end position="29"/>
    </location>
</feature>
<evidence type="ECO:0000256" key="2">
    <source>
        <dbReference type="ARBA" id="ARBA00009773"/>
    </source>
</evidence>
<feature type="transmembrane region" description="Helical" evidence="6">
    <location>
        <begin position="35"/>
        <end position="53"/>
    </location>
</feature>
<gene>
    <name evidence="7" type="ORF">RJ45_22395</name>
</gene>
<accession>A0A0B9FZ67</accession>
<dbReference type="RefSeq" id="WP_039467808.1">
    <property type="nucleotide sequence ID" value="NZ_JWLZ01000199.1"/>
</dbReference>
<protein>
    <submittedName>
        <fullName evidence="7">Permease</fullName>
    </submittedName>
</protein>
<feature type="transmembrane region" description="Helical" evidence="6">
    <location>
        <begin position="314"/>
        <end position="344"/>
    </location>
</feature>
<dbReference type="PANTHER" id="PTHR21716:SF4">
    <property type="entry name" value="TRANSMEMBRANE PROTEIN 245"/>
    <property type="match status" value="1"/>
</dbReference>
<evidence type="ECO:0000256" key="5">
    <source>
        <dbReference type="ARBA" id="ARBA00023136"/>
    </source>
</evidence>
<organism evidence="7 8">
    <name type="scientific">Photobacterium gaetbulicola</name>
    <dbReference type="NCBI Taxonomy" id="1295392"/>
    <lineage>
        <taxon>Bacteria</taxon>
        <taxon>Pseudomonadati</taxon>
        <taxon>Pseudomonadota</taxon>
        <taxon>Gammaproteobacteria</taxon>
        <taxon>Vibrionales</taxon>
        <taxon>Vibrionaceae</taxon>
        <taxon>Photobacterium</taxon>
    </lineage>
</organism>
<dbReference type="Pfam" id="PF01594">
    <property type="entry name" value="AI-2E_transport"/>
    <property type="match status" value="1"/>
</dbReference>